<dbReference type="InterPro" id="IPR058163">
    <property type="entry name" value="LysR-type_TF_proteobact-type"/>
</dbReference>
<name>A0A849IDV0_9HYPH</name>
<dbReference type="InterPro" id="IPR036390">
    <property type="entry name" value="WH_DNA-bd_sf"/>
</dbReference>
<dbReference type="CDD" id="cd08432">
    <property type="entry name" value="PBP2_GcdR_TrpI_HvrB_AmpR_like"/>
    <property type="match status" value="1"/>
</dbReference>
<evidence type="ECO:0000313" key="7">
    <source>
        <dbReference type="Proteomes" id="UP000564885"/>
    </source>
</evidence>
<dbReference type="Gene3D" id="1.10.10.10">
    <property type="entry name" value="Winged helix-like DNA-binding domain superfamily/Winged helix DNA-binding domain"/>
    <property type="match status" value="1"/>
</dbReference>
<protein>
    <submittedName>
        <fullName evidence="6">LysR family transcriptional regulator</fullName>
    </submittedName>
</protein>
<evidence type="ECO:0000256" key="3">
    <source>
        <dbReference type="ARBA" id="ARBA00023125"/>
    </source>
</evidence>
<keyword evidence="3" id="KW-0238">DNA-binding</keyword>
<keyword evidence="7" id="KW-1185">Reference proteome</keyword>
<reference evidence="6 7" key="1">
    <citation type="submission" date="2020-04" db="EMBL/GenBank/DDBJ databases">
        <title>Enterovirga sp. isolate from soil.</title>
        <authorList>
            <person name="Chea S."/>
            <person name="Kim D.-U."/>
        </authorList>
    </citation>
    <scope>NUCLEOTIDE SEQUENCE [LARGE SCALE GENOMIC DNA]</scope>
    <source>
        <strain evidence="6 7">DB1703</strain>
    </source>
</reference>
<evidence type="ECO:0000256" key="2">
    <source>
        <dbReference type="ARBA" id="ARBA00023015"/>
    </source>
</evidence>
<feature type="domain" description="HTH lysR-type" evidence="5">
    <location>
        <begin position="1"/>
        <end position="44"/>
    </location>
</feature>
<evidence type="ECO:0000256" key="1">
    <source>
        <dbReference type="ARBA" id="ARBA00009437"/>
    </source>
</evidence>
<dbReference type="AlphaFoldDB" id="A0A849IDV0"/>
<dbReference type="SUPFAM" id="SSF46785">
    <property type="entry name" value="Winged helix' DNA-binding domain"/>
    <property type="match status" value="1"/>
</dbReference>
<dbReference type="Proteomes" id="UP000564885">
    <property type="component" value="Unassembled WGS sequence"/>
</dbReference>
<proteinExistence type="inferred from homology"/>
<dbReference type="EMBL" id="JABEPP010000005">
    <property type="protein sequence ID" value="NNM74157.1"/>
    <property type="molecule type" value="Genomic_DNA"/>
</dbReference>
<comment type="caution">
    <text evidence="6">The sequence shown here is derived from an EMBL/GenBank/DDBJ whole genome shotgun (WGS) entry which is preliminary data.</text>
</comment>
<accession>A0A849IDV0</accession>
<evidence type="ECO:0000259" key="5">
    <source>
        <dbReference type="PROSITE" id="PS50931"/>
    </source>
</evidence>
<dbReference type="GO" id="GO:0003700">
    <property type="term" value="F:DNA-binding transcription factor activity"/>
    <property type="evidence" value="ECO:0007669"/>
    <property type="project" value="InterPro"/>
</dbReference>
<keyword evidence="4" id="KW-0804">Transcription</keyword>
<dbReference type="SUPFAM" id="SSF53850">
    <property type="entry name" value="Periplasmic binding protein-like II"/>
    <property type="match status" value="1"/>
</dbReference>
<dbReference type="PANTHER" id="PTHR30537">
    <property type="entry name" value="HTH-TYPE TRANSCRIPTIONAL REGULATOR"/>
    <property type="match status" value="1"/>
</dbReference>
<dbReference type="GO" id="GO:0043565">
    <property type="term" value="F:sequence-specific DNA binding"/>
    <property type="evidence" value="ECO:0007669"/>
    <property type="project" value="TreeGrafter"/>
</dbReference>
<dbReference type="PRINTS" id="PR00039">
    <property type="entry name" value="HTHLYSR"/>
</dbReference>
<dbReference type="GO" id="GO:0006351">
    <property type="term" value="P:DNA-templated transcription"/>
    <property type="evidence" value="ECO:0007669"/>
    <property type="project" value="TreeGrafter"/>
</dbReference>
<comment type="similarity">
    <text evidence="1">Belongs to the LysR transcriptional regulatory family.</text>
</comment>
<dbReference type="Pfam" id="PF03466">
    <property type="entry name" value="LysR_substrate"/>
    <property type="match status" value="1"/>
</dbReference>
<evidence type="ECO:0000313" key="6">
    <source>
        <dbReference type="EMBL" id="NNM74157.1"/>
    </source>
</evidence>
<dbReference type="InterPro" id="IPR000847">
    <property type="entry name" value="LysR_HTH_N"/>
</dbReference>
<organism evidence="6 7">
    <name type="scientific">Enterovirga aerilata</name>
    <dbReference type="NCBI Taxonomy" id="2730920"/>
    <lineage>
        <taxon>Bacteria</taxon>
        <taxon>Pseudomonadati</taxon>
        <taxon>Pseudomonadota</taxon>
        <taxon>Alphaproteobacteria</taxon>
        <taxon>Hyphomicrobiales</taxon>
        <taxon>Methylobacteriaceae</taxon>
        <taxon>Enterovirga</taxon>
    </lineage>
</organism>
<dbReference type="PANTHER" id="PTHR30537:SF26">
    <property type="entry name" value="GLYCINE CLEAVAGE SYSTEM TRANSCRIPTIONAL ACTIVATOR"/>
    <property type="match status" value="1"/>
</dbReference>
<dbReference type="InterPro" id="IPR036388">
    <property type="entry name" value="WH-like_DNA-bd_sf"/>
</dbReference>
<dbReference type="PROSITE" id="PS50931">
    <property type="entry name" value="HTH_LYSR"/>
    <property type="match status" value="1"/>
</dbReference>
<dbReference type="InterPro" id="IPR005119">
    <property type="entry name" value="LysR_subst-bd"/>
</dbReference>
<dbReference type="Pfam" id="PF00126">
    <property type="entry name" value="HTH_1"/>
    <property type="match status" value="1"/>
</dbReference>
<evidence type="ECO:0000256" key="4">
    <source>
        <dbReference type="ARBA" id="ARBA00023163"/>
    </source>
</evidence>
<dbReference type="Gene3D" id="3.40.190.10">
    <property type="entry name" value="Periplasmic binding protein-like II"/>
    <property type="match status" value="2"/>
</dbReference>
<sequence>MRSVTRASEELSVTQAAVSRQVVALEEYLGLDLLTHRRGRVELTPAGLRYYKEIQPAVSQIRDATDRVASGNAESVVRILTYPTLAQHWLVPRLPTFLAAFPSLDVQVITRVRPAHMIEDDFDVAILYGAGVWEGLRSFKLIEDEISPVCSPEFAERFDLVGNPARVAAAARIDANYRRTDWTDWLRGMPERELAPSRRLRVTSSELAYQAARTGLGVAMGQTRLLGRDFELGHLMRPIERVVVREDAYHLAYRCGAQLSGPVLECLAWLRAVAQPARDSAGPTQRDASPA</sequence>
<gene>
    <name evidence="6" type="ORF">HJG44_17425</name>
</gene>
<keyword evidence="2" id="KW-0805">Transcription regulation</keyword>